<dbReference type="EMBL" id="MTZU01000071">
    <property type="protein sequence ID" value="PCE30004.1"/>
    <property type="molecule type" value="Genomic_DNA"/>
</dbReference>
<proteinExistence type="predicted"/>
<evidence type="ECO:0000313" key="7">
    <source>
        <dbReference type="Proteomes" id="UP000217994"/>
    </source>
</evidence>
<feature type="domain" description="N-acetylmuramoyl-L-alanine amidase" evidence="5">
    <location>
        <begin position="20"/>
        <end position="188"/>
    </location>
</feature>
<dbReference type="Gene3D" id="3.40.80.10">
    <property type="entry name" value="Peptidoglycan recognition protein-like"/>
    <property type="match status" value="1"/>
</dbReference>
<evidence type="ECO:0000256" key="2">
    <source>
        <dbReference type="ARBA" id="ARBA00011901"/>
    </source>
</evidence>
<dbReference type="GO" id="GO:0008745">
    <property type="term" value="F:N-acetylmuramoyl-L-alanine amidase activity"/>
    <property type="evidence" value="ECO:0007669"/>
    <property type="project" value="UniProtKB-EC"/>
</dbReference>
<sequence>MFISKQGHVDAERIKVKIFSTIERGQMSKVNGIVVHQTDGTTASSSFNSYAESGANGAHFLIDKNGAIYQTASVYKRTNHVGLLKSRCLVEKKCSPSEFKRMSHMAGKYKKLSGVEYRRGFPDRYPGNADSIGIEIVGRMDRETEIYEVVNDKQNESLRWLVKELCETLGVSVAEIYKHPEVSYKKETEASTEKWE</sequence>
<dbReference type="CDD" id="cd06583">
    <property type="entry name" value="PGRP"/>
    <property type="match status" value="1"/>
</dbReference>
<comment type="catalytic activity">
    <reaction evidence="1">
        <text>Hydrolyzes the link between N-acetylmuramoyl residues and L-amino acid residues in certain cell-wall glycopeptides.</text>
        <dbReference type="EC" id="3.5.1.28"/>
    </reaction>
</comment>
<gene>
    <name evidence="6" type="ORF">BZL54_22840</name>
</gene>
<comment type="caution">
    <text evidence="6">The sequence shown here is derived from an EMBL/GenBank/DDBJ whole genome shotgun (WGS) entry which is preliminary data.</text>
</comment>
<dbReference type="GO" id="GO:0009254">
    <property type="term" value="P:peptidoglycan turnover"/>
    <property type="evidence" value="ECO:0007669"/>
    <property type="project" value="TreeGrafter"/>
</dbReference>
<evidence type="ECO:0000256" key="3">
    <source>
        <dbReference type="ARBA" id="ARBA00022801"/>
    </source>
</evidence>
<evidence type="ECO:0000256" key="4">
    <source>
        <dbReference type="ARBA" id="ARBA00023316"/>
    </source>
</evidence>
<accession>A0A2A4FBN4</accession>
<dbReference type="PANTHER" id="PTHR30417:SF1">
    <property type="entry name" value="N-ACETYLMURAMOYL-L-ALANINE AMIDASE AMID"/>
    <property type="match status" value="1"/>
</dbReference>
<dbReference type="SUPFAM" id="SSF55846">
    <property type="entry name" value="N-acetylmuramoyl-L-alanine amidase-like"/>
    <property type="match status" value="1"/>
</dbReference>
<dbReference type="Proteomes" id="UP000217994">
    <property type="component" value="Unassembled WGS sequence"/>
</dbReference>
<protein>
    <recommendedName>
        <fullName evidence="2">N-acetylmuramoyl-L-alanine amidase</fullName>
        <ecNumber evidence="2">3.5.1.28</ecNumber>
    </recommendedName>
</protein>
<keyword evidence="4" id="KW-0961">Cell wall biogenesis/degradation</keyword>
<dbReference type="EC" id="3.5.1.28" evidence="2"/>
<dbReference type="PANTHER" id="PTHR30417">
    <property type="entry name" value="N-ACETYLMURAMOYL-L-ALANINE AMIDASE AMID"/>
    <property type="match status" value="1"/>
</dbReference>
<evidence type="ECO:0000259" key="5">
    <source>
        <dbReference type="SMART" id="SM00644"/>
    </source>
</evidence>
<reference evidence="6 7" key="1">
    <citation type="submission" date="2017-01" db="EMBL/GenBank/DDBJ databases">
        <title>Whole-Genome Shotgun Sequencing of Two beta-Proteobacterial Species in Search of the Bulgecin Biosynthetic Cluster.</title>
        <authorList>
            <person name="Horsman M.E."/>
            <person name="Marous D.R."/>
            <person name="Li R."/>
            <person name="Oliver R.A."/>
            <person name="Byun B."/>
            <person name="Emrich S.J."/>
            <person name="Boggess B."/>
            <person name="Townsend C.A."/>
            <person name="Mobashery S."/>
        </authorList>
    </citation>
    <scope>NUCLEOTIDE SEQUENCE [LARGE SCALE GENOMIC DNA]</scope>
    <source>
        <strain evidence="6 7">ATCC 31433</strain>
    </source>
</reference>
<evidence type="ECO:0000256" key="1">
    <source>
        <dbReference type="ARBA" id="ARBA00001561"/>
    </source>
</evidence>
<dbReference type="AlphaFoldDB" id="A0A2A4FBN4"/>
<dbReference type="InterPro" id="IPR002502">
    <property type="entry name" value="Amidase_domain"/>
</dbReference>
<dbReference type="SMART" id="SM00644">
    <property type="entry name" value="Ami_2"/>
    <property type="match status" value="1"/>
</dbReference>
<name>A0A2A4FBN4_9BURK</name>
<dbReference type="Pfam" id="PF01510">
    <property type="entry name" value="Amidase_2"/>
    <property type="match status" value="1"/>
</dbReference>
<dbReference type="InterPro" id="IPR051206">
    <property type="entry name" value="NAMLAA_amidase_2"/>
</dbReference>
<organism evidence="6 7">
    <name type="scientific">Burkholderia ubonensis subsp. mesacidophila</name>
    <dbReference type="NCBI Taxonomy" id="265293"/>
    <lineage>
        <taxon>Bacteria</taxon>
        <taxon>Pseudomonadati</taxon>
        <taxon>Pseudomonadota</taxon>
        <taxon>Betaproteobacteria</taxon>
        <taxon>Burkholderiales</taxon>
        <taxon>Burkholderiaceae</taxon>
        <taxon>Burkholderia</taxon>
        <taxon>Burkholderia cepacia complex</taxon>
    </lineage>
</organism>
<dbReference type="GO" id="GO:0009253">
    <property type="term" value="P:peptidoglycan catabolic process"/>
    <property type="evidence" value="ECO:0007669"/>
    <property type="project" value="InterPro"/>
</dbReference>
<dbReference type="InterPro" id="IPR036505">
    <property type="entry name" value="Amidase/PGRP_sf"/>
</dbReference>
<dbReference type="GO" id="GO:0071555">
    <property type="term" value="P:cell wall organization"/>
    <property type="evidence" value="ECO:0007669"/>
    <property type="project" value="UniProtKB-KW"/>
</dbReference>
<keyword evidence="3" id="KW-0378">Hydrolase</keyword>
<evidence type="ECO:0000313" key="6">
    <source>
        <dbReference type="EMBL" id="PCE30004.1"/>
    </source>
</evidence>